<evidence type="ECO:0000256" key="4">
    <source>
        <dbReference type="ARBA" id="ARBA00023002"/>
    </source>
</evidence>
<dbReference type="InterPro" id="IPR056884">
    <property type="entry name" value="NPHP3-like_N"/>
</dbReference>
<keyword evidence="7" id="KW-0285">Flavoprotein</keyword>
<evidence type="ECO:0000313" key="9">
    <source>
        <dbReference type="EMBL" id="KAF5707700.1"/>
    </source>
</evidence>
<dbReference type="Gene3D" id="3.40.50.300">
    <property type="entry name" value="P-loop containing nucleotide triphosphate hydrolases"/>
    <property type="match status" value="1"/>
</dbReference>
<dbReference type="PRINTS" id="PR00757">
    <property type="entry name" value="AMINEOXDASEF"/>
</dbReference>
<protein>
    <recommendedName>
        <fullName evidence="7">Amine oxidase</fullName>
        <ecNumber evidence="7">1.4.3.-</ecNumber>
    </recommendedName>
</protein>
<dbReference type="Gene3D" id="3.50.50.60">
    <property type="entry name" value="FAD/NAD(P)-binding domain"/>
    <property type="match status" value="1"/>
</dbReference>
<feature type="repeat" description="WD" evidence="6">
    <location>
        <begin position="1607"/>
        <end position="1638"/>
    </location>
</feature>
<dbReference type="PANTHER" id="PTHR19848:SF8">
    <property type="entry name" value="F-BOX AND WD REPEAT DOMAIN CONTAINING 7"/>
    <property type="match status" value="1"/>
</dbReference>
<comment type="similarity">
    <text evidence="7">Belongs to the flavin monoamine oxidase family.</text>
</comment>
<dbReference type="Pfam" id="PF24883">
    <property type="entry name" value="NPHP3_N"/>
    <property type="match status" value="1"/>
</dbReference>
<feature type="domain" description="NACHT" evidence="8">
    <location>
        <begin position="834"/>
        <end position="973"/>
    </location>
</feature>
<dbReference type="GO" id="GO:0016491">
    <property type="term" value="F:oxidoreductase activity"/>
    <property type="evidence" value="ECO:0007669"/>
    <property type="project" value="UniProtKB-KW"/>
</dbReference>
<feature type="repeat" description="WD" evidence="6">
    <location>
        <begin position="1691"/>
        <end position="1732"/>
    </location>
</feature>
<dbReference type="SUPFAM" id="SSF54373">
    <property type="entry name" value="FAD-linked reductases, C-terminal domain"/>
    <property type="match status" value="1"/>
</dbReference>
<dbReference type="PROSITE" id="PS50294">
    <property type="entry name" value="WD_REPEATS_REGION"/>
    <property type="match status" value="9"/>
</dbReference>
<gene>
    <name evidence="9" type="ORF">FGLOB1_6771</name>
</gene>
<dbReference type="InterPro" id="IPR019775">
    <property type="entry name" value="WD40_repeat_CS"/>
</dbReference>
<dbReference type="InterPro" id="IPR035994">
    <property type="entry name" value="Nucleoside_phosphorylase_sf"/>
</dbReference>
<dbReference type="InterPro" id="IPR036322">
    <property type="entry name" value="WD40_repeat_dom_sf"/>
</dbReference>
<feature type="repeat" description="WD" evidence="6">
    <location>
        <begin position="1481"/>
        <end position="1522"/>
    </location>
</feature>
<feature type="repeat" description="WD" evidence="6">
    <location>
        <begin position="1439"/>
        <end position="1480"/>
    </location>
</feature>
<dbReference type="PROSITE" id="PS00678">
    <property type="entry name" value="WD_REPEATS_1"/>
    <property type="match status" value="5"/>
</dbReference>
<comment type="cofactor">
    <cofactor evidence="1 7">
        <name>FAD</name>
        <dbReference type="ChEBI" id="CHEBI:57692"/>
    </cofactor>
</comment>
<dbReference type="SMART" id="SM00320">
    <property type="entry name" value="WD40"/>
    <property type="match status" value="12"/>
</dbReference>
<evidence type="ECO:0000256" key="2">
    <source>
        <dbReference type="ARBA" id="ARBA00022574"/>
    </source>
</evidence>
<evidence type="ECO:0000256" key="1">
    <source>
        <dbReference type="ARBA" id="ARBA00001974"/>
    </source>
</evidence>
<dbReference type="Pfam" id="PF01048">
    <property type="entry name" value="PNP_UDP_1"/>
    <property type="match status" value="1"/>
</dbReference>
<comment type="caution">
    <text evidence="9">The sequence shown here is derived from an EMBL/GenBank/DDBJ whole genome shotgun (WGS) entry which is preliminary data.</text>
</comment>
<dbReference type="Gene3D" id="3.90.660.10">
    <property type="match status" value="1"/>
</dbReference>
<feature type="binding site" evidence="5">
    <location>
        <position position="330"/>
    </location>
    <ligand>
        <name>substrate</name>
    </ligand>
</feature>
<evidence type="ECO:0000256" key="3">
    <source>
        <dbReference type="ARBA" id="ARBA00022737"/>
    </source>
</evidence>
<feature type="binding site" evidence="5">
    <location>
        <begin position="34"/>
        <end position="35"/>
    </location>
    <ligand>
        <name>FAD</name>
        <dbReference type="ChEBI" id="CHEBI:57692"/>
    </ligand>
</feature>
<feature type="repeat" description="WD" evidence="6">
    <location>
        <begin position="1523"/>
        <end position="1564"/>
    </location>
</feature>
<dbReference type="Pfam" id="PF00400">
    <property type="entry name" value="WD40"/>
    <property type="match status" value="11"/>
</dbReference>
<keyword evidence="10" id="KW-1185">Reference proteome</keyword>
<feature type="binding site" evidence="5">
    <location>
        <position position="15"/>
    </location>
    <ligand>
        <name>FAD</name>
        <dbReference type="ChEBI" id="CHEBI:57692"/>
    </ligand>
</feature>
<organism evidence="9 10">
    <name type="scientific">Fusarium globosum</name>
    <dbReference type="NCBI Taxonomy" id="78864"/>
    <lineage>
        <taxon>Eukaryota</taxon>
        <taxon>Fungi</taxon>
        <taxon>Dikarya</taxon>
        <taxon>Ascomycota</taxon>
        <taxon>Pezizomycotina</taxon>
        <taxon>Sordariomycetes</taxon>
        <taxon>Hypocreomycetidae</taxon>
        <taxon>Hypocreales</taxon>
        <taxon>Nectriaceae</taxon>
        <taxon>Fusarium</taxon>
        <taxon>Fusarium fujikuroi species complex</taxon>
    </lineage>
</organism>
<sequence>MTQAFQVVIVGAGLSGLRAAREVHNAGLSYIVLEAMDRVGGKTLSVQVSEDNGIVDLGASWINDTSQSEIYKLAKEFGFDLVEQRTEGRSLYRDEKGEVHCIPFEMPANLEPEQLKEADQFMQLLSEYAEKCDTGNPSDGPDATQLDSITVAEFIAGFNDPGASALVNSITRSLLGVESDEPSALFFLDILKRGTGLKNVISDFKDGAQYLRNRQGNQSFCDRLAAGLNAGGVKVSSAVKAIKQKEGEGCVVETIHGDVYRADKPSLPPAKKALSESAKSGYYTKTVLVYTEPWWHSAGLSGVYNSADGPVVFKHDTCVPQDGQYSITCFHAGDPGRKWSRLPTEAQKKVFLQDIRAAFGTVVDTVPEPINVIEKDWTKDPWAQGGPGPVWRPGFLAGDSGKSIAEPFGNIHFVGTETASVWRGYMDGACSILPGVMAHRPQKRRLTLRSASDHREHKSQKTSRTSYEQYTVAWICALPKEMTAAEAVLDEIHQRLPRQTNDTNSYILGSIGCHNIAIACLPIDGYGTNNAVNVLTHLTRTFTSIYLSLMVGIGGGAPRNNIDIRLGDVVVGTRVVQHDLGKIIKSGQIQHTAVPRTLAHQIGTALSLLQSEHQLYSSRIPIILEEKFREYPAYARPTTADRLFSSGYQHNTEASSCDECNPLELVQRIGRSTNNPFIHYGTIASGNQVIKNSTVRDMLAQELDAICFEMEAASLNDICPSLSVRGICDYSDSHKSKEWQEYAAATAAAFAREFLEKLPPEEKITASIPESVRQQDQRLQDKKYNECLRDLRETDPRDDKSRIEETKGGLLEDAYRWILQNDEFQEWHTAASSQLLWIKGDPGKGKTMLLCGLINELEKEHGSLLSYFFCQATEVRLSNATAVLRGLIYLLVVQRPSLITYIEEKYAHGGKQLFEDGNAWQALSKILMAMLKDPILEGVLLIVDALDECTTEQEKLLDLIMRSSNVKWIVTSRNWPEIEQVLDLSTQKVRLQLELNRDSVLKAVDAFIEWKVEELAKKKRYDTTFKSEVKRYLVDNADGTFLWVALVCQGLSDNKVFRKCHTRQTLEEFPKGLDALYGRMMEYISSLPDDELCREILALASVVYRPVTLTELKTLLGSQYEDEDGDLAKVIHCCGSFLTLRGDAIYFLHQSAKDFLVKNALKQISSSGLAYQHELIFDRSLQALSKALRRDICRLRQPGFNINDISAGDLEPLDPIRYSCVYWVDHLHDSGPTRLSDSLRYGGDIQLFIQEKYLHWLESLGLLGSTVEGVKAMYKLEDLATNFNTPKAVTELLQDGHRFILAHKRSIEIAPLQVYASALVFSPECSLIRKLFKKEEPGWMVLKPRMDMNWDNCLQTLEGHDSPVLSVAISPDNRLIASGGWDQTVKIWDVATGVCRHTLEGHDGIISSVTFLPDGQSLASASKAIKVWDTKTGLCRQTLGGHDEHVSSVASSPDGQYLASGSYDGKIKIWSSKTGNCTRTLEGHSGRVLSVAFSPNNQRLVSGSADSTVKIWDARLFSCLRTLEAHNDEVLSVAFSPDAKRLASVSRDETIKVWDTATGSNLLILEISSYSGEIIAFTADGKCLALGTNEHGIKLFDAANGTILQTLKDHHGIVTCMAFTADGHHLISGSEDSLVRIWVVSIDAGPLSVEYHDESVSSIAISAYGLRVASGSSDTTIKIWDTETGECLQTLKGHSSIISRLAFSTDSTLLASCSNDWTIKVWDTMTGTCLRTFQDDGVVQSVAFSADDQYLLSSGTAAKIWNAATGECLHTFGHNDAVNSVALSADSQRLAAGLDDGTIRIWNIGEHSLEVLQGDTWLITSMAFSVDALYLASSLLDGAVRIWELERCLCLQIINVRSILYDLSFGSWTNSQLYTDIGILDLEVPVPTPNVNVEPIGVNAFPASDRSSHCIKINGQWIVKHGENVLWLPSNYRPKLSAVFESTVAACYDSGRLLIMKFSQDRDKR</sequence>
<dbReference type="EC" id="1.4.3.-" evidence="7"/>
<feature type="repeat" description="WD" evidence="6">
    <location>
        <begin position="1357"/>
        <end position="1398"/>
    </location>
</feature>
<dbReference type="InterPro" id="IPR027417">
    <property type="entry name" value="P-loop_NTPase"/>
</dbReference>
<keyword evidence="7" id="KW-0274">FAD</keyword>
<feature type="binding site" evidence="5">
    <location>
        <position position="417"/>
    </location>
    <ligand>
        <name>FAD</name>
        <dbReference type="ChEBI" id="CHEBI:57692"/>
    </ligand>
</feature>
<reference evidence="9 10" key="1">
    <citation type="submission" date="2020-05" db="EMBL/GenBank/DDBJ databases">
        <title>Identification and distribution of gene clusters putatively required for synthesis of sphingolipid metabolism inhibitors in phylogenetically diverse species of the filamentous fungus Fusarium.</title>
        <authorList>
            <person name="Kim H.-S."/>
            <person name="Busman M."/>
            <person name="Brown D.W."/>
            <person name="Divon H."/>
            <person name="Uhlig S."/>
            <person name="Proctor R.H."/>
        </authorList>
    </citation>
    <scope>NUCLEOTIDE SEQUENCE [LARGE SCALE GENOMIC DNA]</scope>
    <source>
        <strain evidence="9 10">NRRL 26131</strain>
    </source>
</reference>
<dbReference type="PANTHER" id="PTHR19848">
    <property type="entry name" value="WD40 REPEAT PROTEIN"/>
    <property type="match status" value="1"/>
</dbReference>
<dbReference type="GO" id="GO:0009116">
    <property type="term" value="P:nucleoside metabolic process"/>
    <property type="evidence" value="ECO:0007669"/>
    <property type="project" value="InterPro"/>
</dbReference>
<dbReference type="PROSITE" id="PS50082">
    <property type="entry name" value="WD_REPEATS_2"/>
    <property type="match status" value="10"/>
</dbReference>
<keyword evidence="2 6" id="KW-0853">WD repeat</keyword>
<proteinExistence type="inferred from homology"/>
<dbReference type="InterPro" id="IPR036188">
    <property type="entry name" value="FAD/NAD-bd_sf"/>
</dbReference>
<keyword evidence="3" id="KW-0677">Repeat</keyword>
<evidence type="ECO:0000313" key="10">
    <source>
        <dbReference type="Proteomes" id="UP000532311"/>
    </source>
</evidence>
<dbReference type="InterPro" id="IPR015943">
    <property type="entry name" value="WD40/YVTN_repeat-like_dom_sf"/>
</dbReference>
<dbReference type="SUPFAM" id="SSF53167">
    <property type="entry name" value="Purine and uridine phosphorylases"/>
    <property type="match status" value="1"/>
</dbReference>
<dbReference type="SUPFAM" id="SSF51905">
    <property type="entry name" value="FAD/NAD(P)-binding domain"/>
    <property type="match status" value="1"/>
</dbReference>
<evidence type="ECO:0000256" key="5">
    <source>
        <dbReference type="PIRSR" id="PIRSR601613-1"/>
    </source>
</evidence>
<dbReference type="PRINTS" id="PR00320">
    <property type="entry name" value="GPROTEINBRPT"/>
</dbReference>
<dbReference type="SUPFAM" id="SSF50978">
    <property type="entry name" value="WD40 repeat-like"/>
    <property type="match status" value="2"/>
</dbReference>
<dbReference type="Gene3D" id="1.10.405.10">
    <property type="entry name" value="Guanine Nucleotide Dissociation Inhibitor, domain 1"/>
    <property type="match status" value="1"/>
</dbReference>
<feature type="repeat" description="WD" evidence="6">
    <location>
        <begin position="1649"/>
        <end position="1690"/>
    </location>
</feature>
<name>A0A8H6D8X3_9HYPO</name>
<dbReference type="InterPro" id="IPR001613">
    <property type="entry name" value="Flavin_amine_oxidase"/>
</dbReference>
<dbReference type="PROSITE" id="PS50837">
    <property type="entry name" value="NACHT"/>
    <property type="match status" value="1"/>
</dbReference>
<dbReference type="SUPFAM" id="SSF52540">
    <property type="entry name" value="P-loop containing nucleoside triphosphate hydrolases"/>
    <property type="match status" value="1"/>
</dbReference>
<dbReference type="EMBL" id="JAAQPF010000286">
    <property type="protein sequence ID" value="KAF5707700.1"/>
    <property type="molecule type" value="Genomic_DNA"/>
</dbReference>
<dbReference type="InterPro" id="IPR007111">
    <property type="entry name" value="NACHT_NTPase"/>
</dbReference>
<dbReference type="InterPro" id="IPR020472">
    <property type="entry name" value="WD40_PAC1"/>
</dbReference>
<dbReference type="InterPro" id="IPR002937">
    <property type="entry name" value="Amino_oxidase"/>
</dbReference>
<dbReference type="Pfam" id="PF01593">
    <property type="entry name" value="Amino_oxidase"/>
    <property type="match status" value="1"/>
</dbReference>
<evidence type="ECO:0000259" key="8">
    <source>
        <dbReference type="PROSITE" id="PS50837"/>
    </source>
</evidence>
<evidence type="ECO:0000256" key="6">
    <source>
        <dbReference type="PROSITE-ProRule" id="PRU00221"/>
    </source>
</evidence>
<dbReference type="InterPro" id="IPR000845">
    <property type="entry name" value="Nucleoside_phosphorylase_d"/>
</dbReference>
<dbReference type="Gene3D" id="3.40.50.1580">
    <property type="entry name" value="Nucleoside phosphorylase domain"/>
    <property type="match status" value="1"/>
</dbReference>
<keyword evidence="4 7" id="KW-0560">Oxidoreductase</keyword>
<feature type="repeat" description="WD" evidence="6">
    <location>
        <begin position="1812"/>
        <end position="1846"/>
    </location>
</feature>
<dbReference type="CDD" id="cd00200">
    <property type="entry name" value="WD40"/>
    <property type="match status" value="2"/>
</dbReference>
<dbReference type="InterPro" id="IPR001680">
    <property type="entry name" value="WD40_rpt"/>
</dbReference>
<feature type="repeat" description="WD" evidence="6">
    <location>
        <begin position="1771"/>
        <end position="1804"/>
    </location>
</feature>
<dbReference type="Proteomes" id="UP000532311">
    <property type="component" value="Unassembled WGS sequence"/>
</dbReference>
<accession>A0A8H6D8X3</accession>
<feature type="repeat" description="WD" evidence="6">
    <location>
        <begin position="1399"/>
        <end position="1438"/>
    </location>
</feature>
<feature type="binding site" evidence="5">
    <location>
        <position position="239"/>
    </location>
    <ligand>
        <name>FAD</name>
        <dbReference type="ChEBI" id="CHEBI:57692"/>
    </ligand>
</feature>
<dbReference type="Gene3D" id="2.130.10.10">
    <property type="entry name" value="YVTN repeat-like/Quinoprotein amine dehydrogenase"/>
    <property type="match status" value="5"/>
</dbReference>
<evidence type="ECO:0000256" key="7">
    <source>
        <dbReference type="RuleBase" id="RU362067"/>
    </source>
</evidence>